<gene>
    <name evidence="1" type="ORF">RF11_12453</name>
</gene>
<reference evidence="1 2" key="1">
    <citation type="journal article" date="2014" name="Genome Biol. Evol.">
        <title>The genome of the myxosporean Thelohanellus kitauei shows adaptations to nutrient acquisition within its fish host.</title>
        <authorList>
            <person name="Yang Y."/>
            <person name="Xiong J."/>
            <person name="Zhou Z."/>
            <person name="Huo F."/>
            <person name="Miao W."/>
            <person name="Ran C."/>
            <person name="Liu Y."/>
            <person name="Zhang J."/>
            <person name="Feng J."/>
            <person name="Wang M."/>
            <person name="Wang M."/>
            <person name="Wang L."/>
            <person name="Yao B."/>
        </authorList>
    </citation>
    <scope>NUCLEOTIDE SEQUENCE [LARGE SCALE GENOMIC DNA]</scope>
    <source>
        <strain evidence="1">Wuqing</strain>
    </source>
</reference>
<evidence type="ECO:0008006" key="3">
    <source>
        <dbReference type="Google" id="ProtNLM"/>
    </source>
</evidence>
<proteinExistence type="predicted"/>
<dbReference type="AlphaFoldDB" id="A0A0C2N255"/>
<protein>
    <recommendedName>
        <fullName evidence="3">ISXO2-like transposase domain-containing protein</fullName>
    </recommendedName>
</protein>
<name>A0A0C2N255_THEKT</name>
<dbReference type="Proteomes" id="UP000031668">
    <property type="component" value="Unassembled WGS sequence"/>
</dbReference>
<dbReference type="OrthoDB" id="5945490at2759"/>
<evidence type="ECO:0000313" key="2">
    <source>
        <dbReference type="Proteomes" id="UP000031668"/>
    </source>
</evidence>
<comment type="caution">
    <text evidence="1">The sequence shown here is derived from an EMBL/GenBank/DDBJ whole genome shotgun (WGS) entry which is preliminary data.</text>
</comment>
<accession>A0A0C2N255</accession>
<sequence>MNVYINRMIDNNERIGDHMYIPIDEGLITQRKYGIIFQNVELGSTIHANGWEAYGGIERYNYLHEVMIHERQYISDSGGSCKTLLKSITNKRRDLVFSDLAEYGFREKHGDQLMTETLN</sequence>
<organism evidence="1 2">
    <name type="scientific">Thelohanellus kitauei</name>
    <name type="common">Myxosporean</name>
    <dbReference type="NCBI Taxonomy" id="669202"/>
    <lineage>
        <taxon>Eukaryota</taxon>
        <taxon>Metazoa</taxon>
        <taxon>Cnidaria</taxon>
        <taxon>Myxozoa</taxon>
        <taxon>Myxosporea</taxon>
        <taxon>Bivalvulida</taxon>
        <taxon>Platysporina</taxon>
        <taxon>Myxobolidae</taxon>
        <taxon>Thelohanellus</taxon>
    </lineage>
</organism>
<keyword evidence="2" id="KW-1185">Reference proteome</keyword>
<dbReference type="EMBL" id="JWZT01000718">
    <property type="protein sequence ID" value="KII73676.1"/>
    <property type="molecule type" value="Genomic_DNA"/>
</dbReference>
<evidence type="ECO:0000313" key="1">
    <source>
        <dbReference type="EMBL" id="KII73676.1"/>
    </source>
</evidence>